<dbReference type="InterPro" id="IPR003526">
    <property type="entry name" value="MECDP_synthase"/>
</dbReference>
<feature type="binding site" evidence="14">
    <location>
        <begin position="293"/>
        <end position="295"/>
    </location>
    <ligand>
        <name>4-CDP-2-C-methyl-D-erythritol 2-phosphate</name>
        <dbReference type="ChEBI" id="CHEBI:57919"/>
    </ligand>
</feature>
<comment type="similarity">
    <text evidence="7">Belongs to the IspD/TarI cytidylyltransferase family. IspD subfamily.</text>
</comment>
<feature type="binding site" evidence="14">
    <location>
        <begin position="271"/>
        <end position="272"/>
    </location>
    <ligand>
        <name>4-CDP-2-C-methyl-D-erythritol 2-phosphate</name>
        <dbReference type="ChEBI" id="CHEBI:57919"/>
    </ligand>
</feature>
<evidence type="ECO:0000256" key="7">
    <source>
        <dbReference type="ARBA" id="ARBA00009789"/>
    </source>
</evidence>
<keyword evidence="11 14" id="KW-0414">Isoprene biosynthesis</keyword>
<dbReference type="NCBIfam" id="TIGR00151">
    <property type="entry name" value="ispF"/>
    <property type="match status" value="1"/>
</dbReference>
<feature type="binding site" evidence="14">
    <location>
        <position position="373"/>
    </location>
    <ligand>
        <name>4-CDP-2-C-methyl-D-erythritol 2-phosphate</name>
        <dbReference type="ChEBI" id="CHEBI:57919"/>
    </ligand>
</feature>
<evidence type="ECO:0000256" key="14">
    <source>
        <dbReference type="HAMAP-Rule" id="MF_01520"/>
    </source>
</evidence>
<feature type="binding site" evidence="14">
    <location>
        <position position="245"/>
    </location>
    <ligand>
        <name>a divalent metal cation</name>
        <dbReference type="ChEBI" id="CHEBI:60240"/>
    </ligand>
</feature>
<evidence type="ECO:0000256" key="1">
    <source>
        <dbReference type="ARBA" id="ARBA00000200"/>
    </source>
</evidence>
<dbReference type="UniPathway" id="UPA00056">
    <property type="reaction ID" value="UER00093"/>
</dbReference>
<keyword evidence="10 14" id="KW-0479">Metal-binding</keyword>
<feature type="site" description="Positions MEP for the nucleophilic attack" evidence="14">
    <location>
        <position position="163"/>
    </location>
</feature>
<dbReference type="Pfam" id="PF01128">
    <property type="entry name" value="IspD"/>
    <property type="match status" value="1"/>
</dbReference>
<gene>
    <name evidence="14" type="primary">ispDF</name>
    <name evidence="16" type="ORF">AUMI_110490</name>
</gene>
<dbReference type="EC" id="4.6.1.12" evidence="14"/>
<feature type="site" description="Transition state stabilizer" evidence="14">
    <location>
        <position position="367"/>
    </location>
</feature>
<dbReference type="SUPFAM" id="SSF69765">
    <property type="entry name" value="IpsF-like"/>
    <property type="match status" value="1"/>
</dbReference>
<dbReference type="CDD" id="cd02516">
    <property type="entry name" value="CDP-ME_synthetase"/>
    <property type="match status" value="1"/>
</dbReference>
<evidence type="ECO:0000256" key="5">
    <source>
        <dbReference type="ARBA" id="ARBA00004787"/>
    </source>
</evidence>
<feature type="domain" description="2-C-methyl-D-erythritol 2,4-cyclodiphosphate synthase" evidence="15">
    <location>
        <begin position="239"/>
        <end position="388"/>
    </location>
</feature>
<comment type="caution">
    <text evidence="14">Lacks conserved residue(s) required for the propagation of feature annotation.</text>
</comment>
<evidence type="ECO:0000256" key="12">
    <source>
        <dbReference type="ARBA" id="ARBA00023239"/>
    </source>
</evidence>
<comment type="pathway">
    <text evidence="5 14">Isoprenoid biosynthesis; isopentenyl diphosphate biosynthesis via DXP pathway; isopentenyl diphosphate from 1-deoxy-D-xylulose 5-phosphate: step 2/6.</text>
</comment>
<dbReference type="PANTHER" id="PTHR43181:SF1">
    <property type="entry name" value="2-C-METHYL-D-ERYTHRITOL 2,4-CYCLODIPHOSPHATE SYNTHASE, CHLOROPLASTIC"/>
    <property type="match status" value="1"/>
</dbReference>
<feature type="site" description="Transition state stabilizer" evidence="14">
    <location>
        <position position="271"/>
    </location>
</feature>
<evidence type="ECO:0000256" key="10">
    <source>
        <dbReference type="ARBA" id="ARBA00022723"/>
    </source>
</evidence>
<feature type="binding site" evidence="14">
    <location>
        <position position="247"/>
    </location>
    <ligand>
        <name>a divalent metal cation</name>
        <dbReference type="ChEBI" id="CHEBI:60240"/>
    </ligand>
</feature>
<proteinExistence type="inferred from homology"/>
<comment type="catalytic activity">
    <reaction evidence="2 14">
        <text>2-C-methyl-D-erythritol 4-phosphate + CTP + H(+) = 4-CDP-2-C-methyl-D-erythritol + diphosphate</text>
        <dbReference type="Rhea" id="RHEA:13429"/>
        <dbReference type="ChEBI" id="CHEBI:15378"/>
        <dbReference type="ChEBI" id="CHEBI:33019"/>
        <dbReference type="ChEBI" id="CHEBI:37563"/>
        <dbReference type="ChEBI" id="CHEBI:57823"/>
        <dbReference type="ChEBI" id="CHEBI:58262"/>
        <dbReference type="EC" id="2.7.7.60"/>
    </reaction>
</comment>
<dbReference type="InterPro" id="IPR018294">
    <property type="entry name" value="ISPD_synthase_CS"/>
</dbReference>
<dbReference type="GO" id="GO:0016114">
    <property type="term" value="P:terpenoid biosynthetic process"/>
    <property type="evidence" value="ECO:0007669"/>
    <property type="project" value="InterPro"/>
</dbReference>
<dbReference type="HAMAP" id="MF_00108">
    <property type="entry name" value="IspD"/>
    <property type="match status" value="1"/>
</dbReference>
<dbReference type="Gene3D" id="3.30.1330.50">
    <property type="entry name" value="2-C-methyl-D-erythritol 2,4-cyclodiphosphate synthase"/>
    <property type="match status" value="1"/>
</dbReference>
<evidence type="ECO:0000256" key="9">
    <source>
        <dbReference type="ARBA" id="ARBA00022695"/>
    </source>
</evidence>
<evidence type="ECO:0000256" key="13">
    <source>
        <dbReference type="ARBA" id="ARBA00023268"/>
    </source>
</evidence>
<evidence type="ECO:0000256" key="4">
    <source>
        <dbReference type="ARBA" id="ARBA00004709"/>
    </source>
</evidence>
<accession>A0A173LYJ4</accession>
<comment type="similarity">
    <text evidence="14">In the N-terminal section; belongs to the IspD/TarI cytidylyltransferase family. IspD subfamily.</text>
</comment>
<evidence type="ECO:0000256" key="2">
    <source>
        <dbReference type="ARBA" id="ARBA00001282"/>
    </source>
</evidence>
<evidence type="ECO:0000256" key="3">
    <source>
        <dbReference type="ARBA" id="ARBA00001968"/>
    </source>
</evidence>
<dbReference type="KEGG" id="amin:AUMI_110490"/>
<dbReference type="GO" id="GO:0008685">
    <property type="term" value="F:2-C-methyl-D-erythritol 2,4-cyclodiphosphate synthase activity"/>
    <property type="evidence" value="ECO:0007669"/>
    <property type="project" value="UniProtKB-UniRule"/>
</dbReference>
<feature type="region of interest" description="2-C-methyl-D-erythritol 4-phosphate cytidylyltransferase" evidence="14">
    <location>
        <begin position="1"/>
        <end position="239"/>
    </location>
</feature>
<dbReference type="Pfam" id="PF02542">
    <property type="entry name" value="YgbB"/>
    <property type="match status" value="1"/>
</dbReference>
<dbReference type="EC" id="2.7.7.60" evidence="14"/>
<dbReference type="InterPro" id="IPR001228">
    <property type="entry name" value="IspD"/>
</dbReference>
<dbReference type="GO" id="GO:0019288">
    <property type="term" value="P:isopentenyl diphosphate biosynthetic process, methylerythritol 4-phosphate pathway"/>
    <property type="evidence" value="ECO:0007669"/>
    <property type="project" value="UniProtKB-UniRule"/>
</dbReference>
<dbReference type="InterPro" id="IPR036571">
    <property type="entry name" value="MECDP_synthase_sf"/>
</dbReference>
<keyword evidence="16" id="KW-0418">Kinase</keyword>
<feature type="binding site" evidence="14">
    <location>
        <begin position="366"/>
        <end position="369"/>
    </location>
    <ligand>
        <name>4-CDP-2-C-methyl-D-erythritol 2-phosphate</name>
        <dbReference type="ChEBI" id="CHEBI:57919"/>
    </ligand>
</feature>
<keyword evidence="13 14" id="KW-0511">Multifunctional enzyme</keyword>
<name>A0A173LYJ4_9MICO</name>
<dbReference type="NCBIfam" id="TIGR00453">
    <property type="entry name" value="ispD"/>
    <property type="match status" value="1"/>
</dbReference>
<dbReference type="FunFam" id="3.30.1330.50:FF:000003">
    <property type="entry name" value="2-C-methyl-D-erythritol 2,4-cyclodiphosphate synthase"/>
    <property type="match status" value="1"/>
</dbReference>
<dbReference type="AlphaFoldDB" id="A0A173LYJ4"/>
<dbReference type="InterPro" id="IPR034683">
    <property type="entry name" value="IspD/TarI"/>
</dbReference>
<dbReference type="PROSITE" id="PS01295">
    <property type="entry name" value="ISPD"/>
    <property type="match status" value="1"/>
</dbReference>
<dbReference type="GO" id="GO:0016301">
    <property type="term" value="F:kinase activity"/>
    <property type="evidence" value="ECO:0007669"/>
    <property type="project" value="UniProtKB-KW"/>
</dbReference>
<comment type="pathway">
    <text evidence="4 14">Isoprenoid biosynthesis; isopentenyl diphosphate biosynthesis via DXP pathway; isopentenyl diphosphate from 1-deoxy-D-xylulose 5-phosphate: step 4/6.</text>
</comment>
<dbReference type="InterPro" id="IPR029044">
    <property type="entry name" value="Nucleotide-diphossugar_trans"/>
</dbReference>
<dbReference type="EMBL" id="AP017457">
    <property type="protein sequence ID" value="BAU99591.1"/>
    <property type="molecule type" value="Genomic_DNA"/>
</dbReference>
<dbReference type="GO" id="GO:0050518">
    <property type="term" value="F:2-C-methyl-D-erythritol 4-phosphate cytidylyltransferase activity"/>
    <property type="evidence" value="ECO:0007669"/>
    <property type="project" value="UniProtKB-UniRule"/>
</dbReference>
<dbReference type="RefSeq" id="WP_096382187.1">
    <property type="nucleotide sequence ID" value="NZ_AP017457.1"/>
</dbReference>
<comment type="similarity">
    <text evidence="6">Belongs to the IspF family.</text>
</comment>
<comment type="similarity">
    <text evidence="14">In the C-terminal section; belongs to the IspF family.</text>
</comment>
<comment type="cofactor">
    <cofactor evidence="3 14">
        <name>a divalent metal cation</name>
        <dbReference type="ChEBI" id="CHEBI:60240"/>
    </cofactor>
</comment>
<feature type="site" description="Positions MEP for the nucleophilic attack" evidence="14">
    <location>
        <position position="217"/>
    </location>
</feature>
<dbReference type="HAMAP" id="MF_00107">
    <property type="entry name" value="IspF"/>
    <property type="match status" value="1"/>
</dbReference>
<dbReference type="OrthoDB" id="9802561at2"/>
<evidence type="ECO:0000313" key="16">
    <source>
        <dbReference type="EMBL" id="BAU99591.1"/>
    </source>
</evidence>
<evidence type="ECO:0000256" key="8">
    <source>
        <dbReference type="ARBA" id="ARBA00022679"/>
    </source>
</evidence>
<comment type="function">
    <text evidence="14">Bifunctional enzyme that catalyzes the formation of 4-diphosphocytidyl-2-C-methyl-D-erythritol from CTP and 2-C-methyl-D-erythritol 4-phosphate (MEP) (IspD), and catalyzes the conversion of 4-diphosphocytidyl-2-C-methyl-D-erythritol 2-phosphate (CDP-ME2P) to 2-C-methyl-D-erythritol 2,4-cyclodiphosphate (ME-CPP) with a corresponding release of cytidine 5-monophosphate (CMP) (IspF).</text>
</comment>
<feature type="site" description="Transition state stabilizer" evidence="14">
    <location>
        <position position="28"/>
    </location>
</feature>
<keyword evidence="12 14" id="KW-0456">Lyase</keyword>
<reference evidence="16 17" key="1">
    <citation type="journal article" date="2016" name="Genome Announc.">
        <title>Complete Genome Sequence of Aurantimicrobium minutum Type Strain KNCT, a Planktonic Ultramicrobacterium Isolated from River Water.</title>
        <authorList>
            <person name="Nakai R."/>
            <person name="Fujisawa T."/>
            <person name="Nakamura Y."/>
            <person name="Nishide H."/>
            <person name="Uchiyama I."/>
            <person name="Baba T."/>
            <person name="Toyoda A."/>
            <person name="Fujiyama A."/>
            <person name="Naganuma T."/>
            <person name="Niki H."/>
        </authorList>
    </citation>
    <scope>NUCLEOTIDE SEQUENCE [LARGE SCALE GENOMIC DNA]</scope>
    <source>
        <strain evidence="16 17">KNC</strain>
    </source>
</reference>
<keyword evidence="8 14" id="KW-0808">Transferase</keyword>
<keyword evidence="9 14" id="KW-0548">Nucleotidyltransferase</keyword>
<comment type="catalytic activity">
    <reaction evidence="1 14">
        <text>4-CDP-2-C-methyl-D-erythritol 2-phosphate = 2-C-methyl-D-erythritol 2,4-cyclic diphosphate + CMP</text>
        <dbReference type="Rhea" id="RHEA:23864"/>
        <dbReference type="ChEBI" id="CHEBI:57919"/>
        <dbReference type="ChEBI" id="CHEBI:58483"/>
        <dbReference type="ChEBI" id="CHEBI:60377"/>
        <dbReference type="EC" id="4.6.1.12"/>
    </reaction>
</comment>
<evidence type="ECO:0000313" key="17">
    <source>
        <dbReference type="Proteomes" id="UP000243847"/>
    </source>
</evidence>
<dbReference type="GO" id="GO:0046872">
    <property type="term" value="F:metal ion binding"/>
    <property type="evidence" value="ECO:0007669"/>
    <property type="project" value="UniProtKB-KW"/>
</dbReference>
<organism evidence="16 17">
    <name type="scientific">Aurantimicrobium minutum</name>
    <dbReference type="NCBI Taxonomy" id="708131"/>
    <lineage>
        <taxon>Bacteria</taxon>
        <taxon>Bacillati</taxon>
        <taxon>Actinomycetota</taxon>
        <taxon>Actinomycetes</taxon>
        <taxon>Micrococcales</taxon>
        <taxon>Microbacteriaceae</taxon>
        <taxon>Aurantimicrobium</taxon>
    </lineage>
</organism>
<dbReference type="PANTHER" id="PTHR43181">
    <property type="entry name" value="2-C-METHYL-D-ERYTHRITOL 2,4-CYCLODIPHOSPHATE SYNTHASE, CHLOROPLASTIC"/>
    <property type="match status" value="1"/>
</dbReference>
<evidence type="ECO:0000256" key="6">
    <source>
        <dbReference type="ARBA" id="ARBA00008480"/>
    </source>
</evidence>
<evidence type="ECO:0000259" key="15">
    <source>
        <dbReference type="Pfam" id="PF02542"/>
    </source>
</evidence>
<dbReference type="InterPro" id="IPR026596">
    <property type="entry name" value="IspD/F"/>
</dbReference>
<dbReference type="GeneID" id="80452245"/>
<feature type="region of interest" description="2-C-methyl-D-erythritol 2,4-cyclodiphosphate synthase" evidence="14">
    <location>
        <begin position="239"/>
        <end position="391"/>
    </location>
</feature>
<feature type="binding site" evidence="14">
    <location>
        <position position="279"/>
    </location>
    <ligand>
        <name>a divalent metal cation</name>
        <dbReference type="ChEBI" id="CHEBI:60240"/>
    </ligand>
</feature>
<dbReference type="SUPFAM" id="SSF53448">
    <property type="entry name" value="Nucleotide-diphospho-sugar transferases"/>
    <property type="match status" value="1"/>
</dbReference>
<feature type="binding site" evidence="14">
    <location>
        <position position="376"/>
    </location>
    <ligand>
        <name>4-CDP-2-C-methyl-D-erythritol 2-phosphate</name>
        <dbReference type="ChEBI" id="CHEBI:57919"/>
    </ligand>
</feature>
<protein>
    <recommendedName>
        <fullName evidence="14">Bifunctional enzyme IspD/IspF</fullName>
    </recommendedName>
    <domain>
        <recommendedName>
            <fullName evidence="14">2-C-methyl-D-erythritol 4-phosphate cytidylyltransferase</fullName>
            <ecNumber evidence="14">2.7.7.60</ecNumber>
        </recommendedName>
        <alternativeName>
            <fullName evidence="14">4-diphosphocytidyl-2C-methyl-D-erythritol synthase</fullName>
        </alternativeName>
        <alternativeName>
            <fullName evidence="14">MEP cytidylyltransferase</fullName>
            <shortName evidence="14">MCT</shortName>
        </alternativeName>
    </domain>
    <domain>
        <recommendedName>
            <fullName evidence="14">2-C-methyl-D-erythritol 2,4-cyclodiphosphate synthase</fullName>
            <shortName evidence="14">MECDP-synthase</shortName>
            <shortName evidence="14">MECPP-synthase</shortName>
            <shortName evidence="14">MECPS</shortName>
            <ecNumber evidence="14">4.6.1.12</ecNumber>
        </recommendedName>
    </domain>
</protein>
<feature type="site" description="Transition state stabilizer" evidence="14">
    <location>
        <position position="21"/>
    </location>
</feature>
<dbReference type="Proteomes" id="UP000243847">
    <property type="component" value="Chromosome sequence1"/>
</dbReference>
<dbReference type="PROSITE" id="PS01350">
    <property type="entry name" value="ISPF"/>
    <property type="match status" value="1"/>
</dbReference>
<evidence type="ECO:0000256" key="11">
    <source>
        <dbReference type="ARBA" id="ARBA00023229"/>
    </source>
</evidence>
<dbReference type="Gene3D" id="3.90.550.10">
    <property type="entry name" value="Spore Coat Polysaccharide Biosynthesis Protein SpsA, Chain A"/>
    <property type="match status" value="1"/>
</dbReference>
<dbReference type="CDD" id="cd00554">
    <property type="entry name" value="MECDP_synthase"/>
    <property type="match status" value="1"/>
</dbReference>
<dbReference type="HAMAP" id="MF_01520">
    <property type="entry name" value="IspDF"/>
    <property type="match status" value="1"/>
</dbReference>
<sequence length="391" mass="40174">MSGDLHVSTAVIVVAAGSGTRLGAALPKAFVDLAGQTLLERSLRSIILLPYPVQVVVVAPADFIEDAHAIVHKVAPGMESLVSVVTGGATRHDSVAAGLAVVDSGVQVVLVHDAARALTPTSVFADVDMAVQATGAGVIPALPVVDSLKQVDVTGGILGIADREQLRIAQTPQGFPRAELDAAYAAAGSADFTDDASVFAANGGVMTTIPGDEVAFKITTAWDLNRAHQVLGGIPDRHRVGTGIDVHAFGENENLWLAGLHWPGEKELSGHSDGDAVAHAICDALLSAAGLGDIGSRFGTDDPAYANASGEVFIRGTVALLEENGFDPINVSVQIVGNKPRFSPRREEAQNVLSSWVGAPVTVSATTTDGLGFTGRGDGIAAIATALVRQR</sequence>
<dbReference type="InterPro" id="IPR020555">
    <property type="entry name" value="MECDP_synthase_CS"/>
</dbReference>
<feature type="binding site" evidence="14">
    <location>
        <begin position="245"/>
        <end position="247"/>
    </location>
    <ligand>
        <name>4-CDP-2-C-methyl-D-erythritol 2-phosphate</name>
        <dbReference type="ChEBI" id="CHEBI:57919"/>
    </ligand>
</feature>